<feature type="compositionally biased region" description="Basic and acidic residues" evidence="2">
    <location>
        <begin position="357"/>
        <end position="384"/>
    </location>
</feature>
<accession>A0A182WS29</accession>
<evidence type="ECO:0000256" key="2">
    <source>
        <dbReference type="SAM" id="MobiDB-lite"/>
    </source>
</evidence>
<feature type="compositionally biased region" description="Polar residues" evidence="2">
    <location>
        <begin position="385"/>
        <end position="399"/>
    </location>
</feature>
<proteinExistence type="predicted"/>
<dbReference type="PROSITE" id="PS50157">
    <property type="entry name" value="ZINC_FINGER_C2H2_2"/>
    <property type="match status" value="1"/>
</dbReference>
<dbReference type="InterPro" id="IPR056345">
    <property type="entry name" value="Znf-C2H2_CIZ1"/>
</dbReference>
<feature type="compositionally biased region" description="Gly residues" evidence="2">
    <location>
        <begin position="10"/>
        <end position="32"/>
    </location>
</feature>
<feature type="compositionally biased region" description="Basic and acidic residues" evidence="2">
    <location>
        <begin position="605"/>
        <end position="614"/>
    </location>
</feature>
<dbReference type="STRING" id="34691.A0A182WS29"/>
<keyword evidence="1" id="KW-0863">Zinc-finger</keyword>
<reference evidence="4" key="1">
    <citation type="submission" date="2020-05" db="UniProtKB">
        <authorList>
            <consortium name="EnsemblMetazoa"/>
        </authorList>
    </citation>
    <scope>IDENTIFICATION</scope>
    <source>
        <strain evidence="4">SANGQUA</strain>
    </source>
</reference>
<dbReference type="PROSITE" id="PS00028">
    <property type="entry name" value="ZINC_FINGER_C2H2_1"/>
    <property type="match status" value="3"/>
</dbReference>
<dbReference type="SMART" id="SM00355">
    <property type="entry name" value="ZnF_C2H2"/>
    <property type="match status" value="3"/>
</dbReference>
<feature type="region of interest" description="Disordered" evidence="2">
    <location>
        <begin position="130"/>
        <end position="184"/>
    </location>
</feature>
<keyword evidence="1" id="KW-0862">Zinc</keyword>
<dbReference type="AlphaFoldDB" id="A0A182WS29"/>
<keyword evidence="1" id="KW-0479">Metal-binding</keyword>
<evidence type="ECO:0000259" key="3">
    <source>
        <dbReference type="PROSITE" id="PS50157"/>
    </source>
</evidence>
<protein>
    <recommendedName>
        <fullName evidence="3">C2H2-type domain-containing protein</fullName>
    </recommendedName>
</protein>
<feature type="compositionally biased region" description="Polar residues" evidence="2">
    <location>
        <begin position="570"/>
        <end position="580"/>
    </location>
</feature>
<dbReference type="EnsemblMetazoa" id="AQUA000332-RA">
    <property type="protein sequence ID" value="AQUA000332-PA"/>
    <property type="gene ID" value="AQUA000332"/>
</dbReference>
<sequence length="692" mass="75810">MAYRNNNNRRGGGGGSGGGGGGSGGGGGGGGGGSSSNFGNNYGNRINPWDAGVGGVRVNNDALSFANSLINNLLGNQNANHQVPSLLDGVQSSRFDDMNGYNFIRNRYTKTRNINGRGIRKPDAVVRSKNVLSKNYNKPLGKDALGNAGTSSRNDHSGNKGVKKGNPAGGPVGGSKEKSSTSKVSPYMDVSNDFLYCHMCDKHMYDATSFENHITGRTHRVMKESIEESYRMRATLLRQEARIAEQLKTIEIDRLKRMGKAKNYYKVREYCPMCELFFYGHIIAHRRSEKHLDLKKFLHPKCDDCELEFHNRTEYDDHLLSVVHMKNCKSKPSRLEIERKAKQLTISTMNDELLDIREEIAPKKRKEKDTSGTSTKKSDIEGKSATKTQLAEQSASGGTEENGESSKVGEEGTAMAEATADDAGDCSKPSVEDGVGATLDDPKLDEECPEDEMVKEEESEDCILDYKPGDEIAPEIDNKLPRYKKNRALGLSLIGKLECVECRICHKYFDSEATGEVHARTHSHYRAFIRFLNEKAMEVRIAQKRAAVALEEAEAAKKKQKLVDEKKCTGEQNGEQTNNGEGEKKDSDLYDPSEATESGDASMAEDGKSDDGHNGSEQVEPMETEAASDSVGKDGARTSTAPANEDDESGAQTEADSSKEDDSKESKDDKPNPKGGNRRGRNTRSGRFAGRY</sequence>
<dbReference type="Pfam" id="PF23330">
    <property type="entry name" value="zf-C2H2_14"/>
    <property type="match status" value="1"/>
</dbReference>
<dbReference type="InterPro" id="IPR026811">
    <property type="entry name" value="CIZ1"/>
</dbReference>
<dbReference type="GO" id="GO:0005634">
    <property type="term" value="C:nucleus"/>
    <property type="evidence" value="ECO:0007669"/>
    <property type="project" value="TreeGrafter"/>
</dbReference>
<dbReference type="InterPro" id="IPR036236">
    <property type="entry name" value="Znf_C2H2_sf"/>
</dbReference>
<dbReference type="SUPFAM" id="SSF57667">
    <property type="entry name" value="beta-beta-alpha zinc fingers"/>
    <property type="match status" value="1"/>
</dbReference>
<evidence type="ECO:0000313" key="5">
    <source>
        <dbReference type="Proteomes" id="UP000076407"/>
    </source>
</evidence>
<dbReference type="GO" id="GO:0008270">
    <property type="term" value="F:zinc ion binding"/>
    <property type="evidence" value="ECO:0007669"/>
    <property type="project" value="UniProtKB-KW"/>
</dbReference>
<evidence type="ECO:0000256" key="1">
    <source>
        <dbReference type="PROSITE-ProRule" id="PRU00042"/>
    </source>
</evidence>
<name>A0A182WS29_ANOQN</name>
<dbReference type="PANTHER" id="PTHR15491:SF9">
    <property type="entry name" value="CIP1-INTERACTING ZINC FINGER PROTEIN"/>
    <property type="match status" value="1"/>
</dbReference>
<feature type="compositionally biased region" description="Basic and acidic residues" evidence="2">
    <location>
        <begin position="559"/>
        <end position="569"/>
    </location>
</feature>
<organism evidence="4 5">
    <name type="scientific">Anopheles quadriannulatus</name>
    <name type="common">Mosquito</name>
    <dbReference type="NCBI Taxonomy" id="34691"/>
    <lineage>
        <taxon>Eukaryota</taxon>
        <taxon>Metazoa</taxon>
        <taxon>Ecdysozoa</taxon>
        <taxon>Arthropoda</taxon>
        <taxon>Hexapoda</taxon>
        <taxon>Insecta</taxon>
        <taxon>Pterygota</taxon>
        <taxon>Neoptera</taxon>
        <taxon>Endopterygota</taxon>
        <taxon>Diptera</taxon>
        <taxon>Nematocera</taxon>
        <taxon>Culicoidea</taxon>
        <taxon>Culicidae</taxon>
        <taxon>Anophelinae</taxon>
        <taxon>Anopheles</taxon>
    </lineage>
</organism>
<dbReference type="VEuPathDB" id="VectorBase:AQUA000332"/>
<feature type="domain" description="C2H2-type" evidence="3">
    <location>
        <begin position="500"/>
        <end position="527"/>
    </location>
</feature>
<dbReference type="InterPro" id="IPR013087">
    <property type="entry name" value="Znf_C2H2_type"/>
</dbReference>
<feature type="compositionally biased region" description="Basic and acidic residues" evidence="2">
    <location>
        <begin position="656"/>
        <end position="672"/>
    </location>
</feature>
<keyword evidence="5" id="KW-1185">Reference proteome</keyword>
<feature type="region of interest" description="Disordered" evidence="2">
    <location>
        <begin position="559"/>
        <end position="692"/>
    </location>
</feature>
<dbReference type="Proteomes" id="UP000076407">
    <property type="component" value="Unassembled WGS sequence"/>
</dbReference>
<evidence type="ECO:0000313" key="4">
    <source>
        <dbReference type="EnsemblMetazoa" id="AQUA000332-PA"/>
    </source>
</evidence>
<feature type="region of interest" description="Disordered" evidence="2">
    <location>
        <begin position="1"/>
        <end position="32"/>
    </location>
</feature>
<dbReference type="PANTHER" id="PTHR15491">
    <property type="match status" value="1"/>
</dbReference>
<feature type="region of interest" description="Disordered" evidence="2">
    <location>
        <begin position="357"/>
        <end position="445"/>
    </location>
</feature>